<comment type="caution">
    <text evidence="1">The sequence shown here is derived from an EMBL/GenBank/DDBJ whole genome shotgun (WGS) entry which is preliminary data.</text>
</comment>
<name>A0A0A1V4K9_9HYPO</name>
<protein>
    <submittedName>
        <fullName evidence="1">Uncharacterized protein</fullName>
    </submittedName>
</protein>
<dbReference type="EMBL" id="JELW01000002">
    <property type="protein sequence ID" value="EXV04785.1"/>
    <property type="molecule type" value="Genomic_DNA"/>
</dbReference>
<proteinExistence type="predicted"/>
<gene>
    <name evidence="1" type="ORF">X797_002468</name>
</gene>
<evidence type="ECO:0000313" key="1">
    <source>
        <dbReference type="EMBL" id="EXV04785.1"/>
    </source>
</evidence>
<dbReference type="HOGENOM" id="CLU_155349_2_0_1"/>
<dbReference type="AlphaFoldDB" id="A0A0A1V4K9"/>
<dbReference type="Proteomes" id="UP000030151">
    <property type="component" value="Unassembled WGS sequence"/>
</dbReference>
<dbReference type="OrthoDB" id="2984728at2759"/>
<organism evidence="1 2">
    <name type="scientific">Metarhizium robertsii</name>
    <dbReference type="NCBI Taxonomy" id="568076"/>
    <lineage>
        <taxon>Eukaryota</taxon>
        <taxon>Fungi</taxon>
        <taxon>Dikarya</taxon>
        <taxon>Ascomycota</taxon>
        <taxon>Pezizomycotina</taxon>
        <taxon>Sordariomycetes</taxon>
        <taxon>Hypocreomycetidae</taxon>
        <taxon>Hypocreales</taxon>
        <taxon>Clavicipitaceae</taxon>
        <taxon>Metarhizium</taxon>
    </lineage>
</organism>
<evidence type="ECO:0000313" key="2">
    <source>
        <dbReference type="Proteomes" id="UP000030151"/>
    </source>
</evidence>
<reference evidence="1 2" key="1">
    <citation type="submission" date="2014-02" db="EMBL/GenBank/DDBJ databases">
        <title>The genome sequence of the entomopathogenic fungus Metarhizium robertsii ARSEF 2575.</title>
        <authorList>
            <person name="Giuliano Garisto Donzelli B."/>
            <person name="Roe B.A."/>
            <person name="Macmil S.L."/>
            <person name="Krasnoff S.B."/>
            <person name="Gibson D.M."/>
        </authorList>
    </citation>
    <scope>NUCLEOTIDE SEQUENCE [LARGE SCALE GENOMIC DNA]</scope>
    <source>
        <strain evidence="1 2">ARSEF 2575</strain>
    </source>
</reference>
<accession>A0A0A1V4K9</accession>
<sequence>MSQTAYGSLIRESGNRLTASFTIDGRAYNFPATVSPSLPAFTTNNTKLAYNNLDELTSTRTFSGQIGTTTFKLTFNNGPIIDGDLNQPGVVPAASVNGNGVWEGS</sequence>
<dbReference type="eggNOG" id="ENOG502RJAI">
    <property type="taxonomic scope" value="Eukaryota"/>
</dbReference>